<evidence type="ECO:0000256" key="2">
    <source>
        <dbReference type="ARBA" id="ARBA00022771"/>
    </source>
</evidence>
<dbReference type="Pfam" id="PF01753">
    <property type="entry name" value="zf-MYND"/>
    <property type="match status" value="1"/>
</dbReference>
<keyword evidence="7" id="KW-1185">Reference proteome</keyword>
<dbReference type="GO" id="GO:0005737">
    <property type="term" value="C:cytoplasm"/>
    <property type="evidence" value="ECO:0007669"/>
    <property type="project" value="InterPro"/>
</dbReference>
<evidence type="ECO:0000313" key="7">
    <source>
        <dbReference type="Proteomes" id="UP000823388"/>
    </source>
</evidence>
<evidence type="ECO:0000313" key="6">
    <source>
        <dbReference type="EMBL" id="KAG2588573.1"/>
    </source>
</evidence>
<evidence type="ECO:0000256" key="4">
    <source>
        <dbReference type="PROSITE-ProRule" id="PRU00134"/>
    </source>
</evidence>
<dbReference type="PANTHER" id="PTHR12298:SF6">
    <property type="entry name" value="MYND-TYPE DOMAIN-CONTAINING PROTEIN"/>
    <property type="match status" value="1"/>
</dbReference>
<dbReference type="InterPro" id="IPR007320">
    <property type="entry name" value="PDCD2_C"/>
</dbReference>
<name>A0A8T0RVL6_PANVG</name>
<dbReference type="AlphaFoldDB" id="A0A8T0RVL6"/>
<keyword evidence="2 4" id="KW-0863">Zinc-finger</keyword>
<keyword evidence="3" id="KW-0862">Zinc</keyword>
<accession>A0A8T0RVL6</accession>
<feature type="domain" description="MYND-type" evidence="5">
    <location>
        <begin position="212"/>
        <end position="250"/>
    </location>
</feature>
<proteinExistence type="predicted"/>
<comment type="caution">
    <text evidence="6">The sequence shown here is derived from an EMBL/GenBank/DDBJ whole genome shotgun (WGS) entry which is preliminary data.</text>
</comment>
<protein>
    <recommendedName>
        <fullName evidence="5">MYND-type domain-containing protein</fullName>
    </recommendedName>
</protein>
<organism evidence="6 7">
    <name type="scientific">Panicum virgatum</name>
    <name type="common">Blackwell switchgrass</name>
    <dbReference type="NCBI Taxonomy" id="38727"/>
    <lineage>
        <taxon>Eukaryota</taxon>
        <taxon>Viridiplantae</taxon>
        <taxon>Streptophyta</taxon>
        <taxon>Embryophyta</taxon>
        <taxon>Tracheophyta</taxon>
        <taxon>Spermatophyta</taxon>
        <taxon>Magnoliopsida</taxon>
        <taxon>Liliopsida</taxon>
        <taxon>Poales</taxon>
        <taxon>Poaceae</taxon>
        <taxon>PACMAD clade</taxon>
        <taxon>Panicoideae</taxon>
        <taxon>Panicodae</taxon>
        <taxon>Paniceae</taxon>
        <taxon>Panicinae</taxon>
        <taxon>Panicum</taxon>
        <taxon>Panicum sect. Hiantes</taxon>
    </lineage>
</organism>
<dbReference type="SUPFAM" id="SSF144232">
    <property type="entry name" value="HIT/MYND zinc finger-like"/>
    <property type="match status" value="1"/>
</dbReference>
<dbReference type="PANTHER" id="PTHR12298">
    <property type="entry name" value="PCDC2 PROGRAMMED CELL DEATH PROTEIN 2 -RELATED"/>
    <property type="match status" value="1"/>
</dbReference>
<dbReference type="PROSITE" id="PS50865">
    <property type="entry name" value="ZF_MYND_2"/>
    <property type="match status" value="1"/>
</dbReference>
<dbReference type="Pfam" id="PF04194">
    <property type="entry name" value="PDCD2_C"/>
    <property type="match status" value="1"/>
</dbReference>
<keyword evidence="1" id="KW-0479">Metal-binding</keyword>
<dbReference type="PROSITE" id="PS01360">
    <property type="entry name" value="ZF_MYND_1"/>
    <property type="match status" value="1"/>
</dbReference>
<dbReference type="Proteomes" id="UP000823388">
    <property type="component" value="Chromosome 5N"/>
</dbReference>
<sequence length="458" mass="52019">MKVRLPAAGTFKAPFRTFTARKSCSGTLKMESNTNKLQNLHITSNEETYPVPEIDCTDDEDDEVMEPQVTLGFIDEPEEPEDWHLLLPQHFPNKAGGVPAWLDPVNLPSGKSRSCDFCGEPLRFVLQVYAPIHSKETAYHRTLFVFMCPSMACLLLDQHEQGKDRAANPKRSVKVFRCQLAQDNAFYQLEEHEGCSESIESQCAGGPRAQLCHWCGTWKGEKRCSVCRKAYYCSKKHQELDWRSSHKNECHQILGAPNDSDSILPDARKVPVFAGAAWPEYTVVDETEKPPRFANCDGNSSELYVVQGQNEPDHMLSLMDEFEADADNRCWASFLDRISRAPHQVLRYCREAKAKPLWAMSSGSLATAAIPSCIYCSGPLRYEFQIMPQLLHFFHVENKPDSLDWATIVVFTCQGSCDRNINYKEEFVWVQLYPTTATRYRSSGYQSPSTNKILRSDL</sequence>
<dbReference type="GO" id="GO:0008270">
    <property type="term" value="F:zinc ion binding"/>
    <property type="evidence" value="ECO:0007669"/>
    <property type="project" value="UniProtKB-KW"/>
</dbReference>
<dbReference type="EMBL" id="CM029046">
    <property type="protein sequence ID" value="KAG2588573.1"/>
    <property type="molecule type" value="Genomic_DNA"/>
</dbReference>
<evidence type="ECO:0000259" key="5">
    <source>
        <dbReference type="PROSITE" id="PS50865"/>
    </source>
</evidence>
<evidence type="ECO:0000256" key="1">
    <source>
        <dbReference type="ARBA" id="ARBA00022723"/>
    </source>
</evidence>
<gene>
    <name evidence="6" type="ORF">PVAP13_5NG350181</name>
</gene>
<dbReference type="OrthoDB" id="443682at2759"/>
<dbReference type="Gene3D" id="6.10.140.2220">
    <property type="match status" value="1"/>
</dbReference>
<reference evidence="6" key="1">
    <citation type="submission" date="2020-05" db="EMBL/GenBank/DDBJ databases">
        <title>WGS assembly of Panicum virgatum.</title>
        <authorList>
            <person name="Lovell J.T."/>
            <person name="Jenkins J."/>
            <person name="Shu S."/>
            <person name="Juenger T.E."/>
            <person name="Schmutz J."/>
        </authorList>
    </citation>
    <scope>NUCLEOTIDE SEQUENCE</scope>
    <source>
        <strain evidence="6">AP13</strain>
    </source>
</reference>
<evidence type="ECO:0000256" key="3">
    <source>
        <dbReference type="ARBA" id="ARBA00022833"/>
    </source>
</evidence>
<dbReference type="InterPro" id="IPR002893">
    <property type="entry name" value="Znf_MYND"/>
</dbReference>